<keyword evidence="3 5" id="KW-0687">Ribonucleoprotein</keyword>
<dbReference type="InterPro" id="IPR037147">
    <property type="entry name" value="Ribosomal_bL28_sf"/>
</dbReference>
<evidence type="ECO:0000256" key="4">
    <source>
        <dbReference type="ARBA" id="ARBA00035174"/>
    </source>
</evidence>
<dbReference type="PANTHER" id="PTHR13528">
    <property type="entry name" value="39S RIBOSOMAL PROTEIN L28, MITOCHONDRIAL"/>
    <property type="match status" value="1"/>
</dbReference>
<sequence>MSFHNIMARKDDITGKGALNGYRSSKSNNKTKHKFQQNLQKKRFYVPEEDKWVTLKVSAKTLRTINKKGISAVLKEARKKGTLLKDV</sequence>
<gene>
    <name evidence="5" type="primary">rpmB</name>
    <name evidence="7" type="ORF">SAMN06265218_10349</name>
</gene>
<comment type="similarity">
    <text evidence="1 5">Belongs to the bacterial ribosomal protein bL28 family.</text>
</comment>
<dbReference type="Gene3D" id="2.30.170.40">
    <property type="entry name" value="Ribosomal protein L28/L24"/>
    <property type="match status" value="1"/>
</dbReference>
<evidence type="ECO:0000256" key="2">
    <source>
        <dbReference type="ARBA" id="ARBA00022980"/>
    </source>
</evidence>
<feature type="compositionally biased region" description="Basic residues" evidence="6">
    <location>
        <begin position="29"/>
        <end position="38"/>
    </location>
</feature>
<dbReference type="HAMAP" id="MF_00373">
    <property type="entry name" value="Ribosomal_bL28"/>
    <property type="match status" value="1"/>
</dbReference>
<evidence type="ECO:0000313" key="7">
    <source>
        <dbReference type="EMBL" id="SMO45512.1"/>
    </source>
</evidence>
<keyword evidence="8" id="KW-1185">Reference proteome</keyword>
<evidence type="ECO:0000313" key="8">
    <source>
        <dbReference type="Proteomes" id="UP000317593"/>
    </source>
</evidence>
<dbReference type="InterPro" id="IPR001383">
    <property type="entry name" value="Ribosomal_bL28_bact-type"/>
</dbReference>
<evidence type="ECO:0000256" key="3">
    <source>
        <dbReference type="ARBA" id="ARBA00023274"/>
    </source>
</evidence>
<dbReference type="Pfam" id="PF00830">
    <property type="entry name" value="Ribosomal_L28"/>
    <property type="match status" value="1"/>
</dbReference>
<dbReference type="Proteomes" id="UP000317593">
    <property type="component" value="Unassembled WGS sequence"/>
</dbReference>
<dbReference type="GO" id="GO:1990904">
    <property type="term" value="C:ribonucleoprotein complex"/>
    <property type="evidence" value="ECO:0007669"/>
    <property type="project" value="UniProtKB-KW"/>
</dbReference>
<dbReference type="PANTHER" id="PTHR13528:SF2">
    <property type="entry name" value="LARGE RIBOSOMAL SUBUNIT PROTEIN BL28M"/>
    <property type="match status" value="1"/>
</dbReference>
<reference evidence="7 8" key="1">
    <citation type="submission" date="2017-05" db="EMBL/GenBank/DDBJ databases">
        <authorList>
            <person name="Varghese N."/>
            <person name="Submissions S."/>
        </authorList>
    </citation>
    <scope>NUCLEOTIDE SEQUENCE [LARGE SCALE GENOMIC DNA]</scope>
    <source>
        <strain evidence="7 8">DSM 21194</strain>
    </source>
</reference>
<name>A0A521BEK8_9BACT</name>
<feature type="region of interest" description="Disordered" evidence="6">
    <location>
        <begin position="15"/>
        <end position="38"/>
    </location>
</feature>
<evidence type="ECO:0000256" key="6">
    <source>
        <dbReference type="SAM" id="MobiDB-lite"/>
    </source>
</evidence>
<protein>
    <recommendedName>
        <fullName evidence="4 5">Large ribosomal subunit protein bL28</fullName>
    </recommendedName>
</protein>
<evidence type="ECO:0000256" key="1">
    <source>
        <dbReference type="ARBA" id="ARBA00008760"/>
    </source>
</evidence>
<dbReference type="AlphaFoldDB" id="A0A521BEK8"/>
<keyword evidence="2 5" id="KW-0689">Ribosomal protein</keyword>
<evidence type="ECO:0000256" key="5">
    <source>
        <dbReference type="HAMAP-Rule" id="MF_00373"/>
    </source>
</evidence>
<dbReference type="NCBIfam" id="TIGR00009">
    <property type="entry name" value="L28"/>
    <property type="match status" value="1"/>
</dbReference>
<accession>A0A521BEK8</accession>
<dbReference type="EMBL" id="FXTH01000003">
    <property type="protein sequence ID" value="SMO45512.1"/>
    <property type="molecule type" value="Genomic_DNA"/>
</dbReference>
<dbReference type="InterPro" id="IPR034704">
    <property type="entry name" value="Ribosomal_bL28/bL31-like_sf"/>
</dbReference>
<proteinExistence type="inferred from homology"/>
<dbReference type="GO" id="GO:0006412">
    <property type="term" value="P:translation"/>
    <property type="evidence" value="ECO:0007669"/>
    <property type="project" value="UniProtKB-UniRule"/>
</dbReference>
<dbReference type="InterPro" id="IPR026569">
    <property type="entry name" value="Ribosomal_bL28"/>
</dbReference>
<dbReference type="GO" id="GO:0005840">
    <property type="term" value="C:ribosome"/>
    <property type="evidence" value="ECO:0007669"/>
    <property type="project" value="UniProtKB-KW"/>
</dbReference>
<organism evidence="7 8">
    <name type="scientific">Fodinibius sediminis</name>
    <dbReference type="NCBI Taxonomy" id="1214077"/>
    <lineage>
        <taxon>Bacteria</taxon>
        <taxon>Pseudomonadati</taxon>
        <taxon>Balneolota</taxon>
        <taxon>Balneolia</taxon>
        <taxon>Balneolales</taxon>
        <taxon>Balneolaceae</taxon>
        <taxon>Fodinibius</taxon>
    </lineage>
</organism>
<dbReference type="SUPFAM" id="SSF143800">
    <property type="entry name" value="L28p-like"/>
    <property type="match status" value="1"/>
</dbReference>
<dbReference type="GO" id="GO:0003735">
    <property type="term" value="F:structural constituent of ribosome"/>
    <property type="evidence" value="ECO:0007669"/>
    <property type="project" value="InterPro"/>
</dbReference>